<reference evidence="2 3" key="1">
    <citation type="submission" date="2018-11" db="EMBL/GenBank/DDBJ databases">
        <authorList>
            <consortium name="Pathogen Informatics"/>
        </authorList>
    </citation>
    <scope>NUCLEOTIDE SEQUENCE [LARGE SCALE GENOMIC DNA]</scope>
</reference>
<evidence type="ECO:0000313" key="3">
    <source>
        <dbReference type="Proteomes" id="UP000270094"/>
    </source>
</evidence>
<keyword evidence="3" id="KW-1185">Reference proteome</keyword>
<keyword evidence="1" id="KW-0732">Signal</keyword>
<proteinExistence type="predicted"/>
<sequence>MIVPALLFSFCLTVWSGAVNFCKDAKDCHTCAESFTHVLGFREHCRWCVEAKLCVGPFSCPLGKPVVQRDPFRCPVKAKGKRYTDALGRSLFALILAQKNSNVTSCLHNLRPDIGFIRTYSVECDASGNSCGGMLAVSEEGRAIYLSYGNTVSRKQLVSELVNGLGAQLGAWEKFESKKAGVVSYFHKAFYKYAISQITCFVLLIIYNN</sequence>
<feature type="chain" id="PRO_5017965939" description="C2H2-type domain-containing protein" evidence="1">
    <location>
        <begin position="19"/>
        <end position="209"/>
    </location>
</feature>
<name>A0A3P7JJK2_STRVU</name>
<evidence type="ECO:0000256" key="1">
    <source>
        <dbReference type="SAM" id="SignalP"/>
    </source>
</evidence>
<gene>
    <name evidence="2" type="ORF">SVUK_LOCUS14947</name>
</gene>
<dbReference type="AlphaFoldDB" id="A0A3P7JJK2"/>
<dbReference type="PANTHER" id="PTHR45908">
    <property type="entry name" value="PROTEIN CBG11750-RELATED"/>
    <property type="match status" value="1"/>
</dbReference>
<protein>
    <recommendedName>
        <fullName evidence="4">C2H2-type domain-containing protein</fullName>
    </recommendedName>
</protein>
<organism evidence="2 3">
    <name type="scientific">Strongylus vulgaris</name>
    <name type="common">Blood worm</name>
    <dbReference type="NCBI Taxonomy" id="40348"/>
    <lineage>
        <taxon>Eukaryota</taxon>
        <taxon>Metazoa</taxon>
        <taxon>Ecdysozoa</taxon>
        <taxon>Nematoda</taxon>
        <taxon>Chromadorea</taxon>
        <taxon>Rhabditida</taxon>
        <taxon>Rhabditina</taxon>
        <taxon>Rhabditomorpha</taxon>
        <taxon>Strongyloidea</taxon>
        <taxon>Strongylidae</taxon>
        <taxon>Strongylus</taxon>
    </lineage>
</organism>
<evidence type="ECO:0008006" key="4">
    <source>
        <dbReference type="Google" id="ProtNLM"/>
    </source>
</evidence>
<dbReference type="OrthoDB" id="5833058at2759"/>
<dbReference type="Proteomes" id="UP000270094">
    <property type="component" value="Unassembled WGS sequence"/>
</dbReference>
<feature type="signal peptide" evidence="1">
    <location>
        <begin position="1"/>
        <end position="18"/>
    </location>
</feature>
<dbReference type="EMBL" id="UYYB01106899">
    <property type="protein sequence ID" value="VDM79949.1"/>
    <property type="molecule type" value="Genomic_DNA"/>
</dbReference>
<accession>A0A3P7JJK2</accession>
<evidence type="ECO:0000313" key="2">
    <source>
        <dbReference type="EMBL" id="VDM79949.1"/>
    </source>
</evidence>
<dbReference type="PANTHER" id="PTHR45908:SF15">
    <property type="entry name" value="FUNGAL LIPASE-LIKE DOMAIN-CONTAINING PROTEIN"/>
    <property type="match status" value="1"/>
</dbReference>